<protein>
    <recommendedName>
        <fullName evidence="3">Lon proteolytic domain-containing protein</fullName>
    </recommendedName>
</protein>
<proteinExistence type="predicted"/>
<accession>A0A498H2H4</accession>
<dbReference type="GO" id="GO:0006508">
    <property type="term" value="P:proteolysis"/>
    <property type="evidence" value="ECO:0007669"/>
    <property type="project" value="InterPro"/>
</dbReference>
<evidence type="ECO:0000313" key="4">
    <source>
        <dbReference type="EMBL" id="RXE57271.1"/>
    </source>
</evidence>
<dbReference type="OrthoDB" id="15525at2157"/>
<dbReference type="GO" id="GO:0004176">
    <property type="term" value="F:ATP-dependent peptidase activity"/>
    <property type="evidence" value="ECO:0007669"/>
    <property type="project" value="InterPro"/>
</dbReference>
<dbReference type="Pfam" id="PF05362">
    <property type="entry name" value="Lon_C"/>
    <property type="match status" value="1"/>
</dbReference>
<comment type="subcellular location">
    <subcellularLocation>
        <location evidence="1">Endomembrane system</location>
        <topology evidence="1">Multi-pass membrane protein</topology>
    </subcellularLocation>
</comment>
<dbReference type="RefSeq" id="WP_128693058.1">
    <property type="nucleotide sequence ID" value="NZ_LHQS01000001.1"/>
</dbReference>
<reference evidence="4 5" key="1">
    <citation type="journal article" date="2015" name="Int. J. Syst. Evol. Microbiol.">
        <title>Methanoculleus taiwanensis sp. nov., a methanogen isolated from deep marine sediment at the deformation front area near Taiwan.</title>
        <authorList>
            <person name="Weng C.Y."/>
            <person name="Chen S.C."/>
            <person name="Lai M.C."/>
            <person name="Wu S.Y."/>
            <person name="Lin S."/>
            <person name="Yang T.F."/>
            <person name="Chen P.C."/>
        </authorList>
    </citation>
    <scope>NUCLEOTIDE SEQUENCE [LARGE SCALE GENOMIC DNA]</scope>
    <source>
        <strain evidence="4 5">CYW4</strain>
    </source>
</reference>
<dbReference type="PANTHER" id="PTHR10046">
    <property type="entry name" value="ATP DEPENDENT LON PROTEASE FAMILY MEMBER"/>
    <property type="match status" value="1"/>
</dbReference>
<name>A0A498H2H4_9EURY</name>
<dbReference type="GO" id="GO:0005524">
    <property type="term" value="F:ATP binding"/>
    <property type="evidence" value="ECO:0007669"/>
    <property type="project" value="InterPro"/>
</dbReference>
<dbReference type="Gene3D" id="3.30.230.10">
    <property type="match status" value="1"/>
</dbReference>
<keyword evidence="5" id="KW-1185">Reference proteome</keyword>
<dbReference type="EMBL" id="LHQS01000001">
    <property type="protein sequence ID" value="RXE57271.1"/>
    <property type="molecule type" value="Genomic_DNA"/>
</dbReference>
<dbReference type="InterPro" id="IPR014721">
    <property type="entry name" value="Ribsml_uS5_D2-typ_fold_subgr"/>
</dbReference>
<feature type="coiled-coil region" evidence="2">
    <location>
        <begin position="32"/>
        <end position="59"/>
    </location>
</feature>
<comment type="caution">
    <text evidence="4">The sequence shown here is derived from an EMBL/GenBank/DDBJ whole genome shotgun (WGS) entry which is preliminary data.</text>
</comment>
<dbReference type="AlphaFoldDB" id="A0A498H2H4"/>
<dbReference type="InterPro" id="IPR020568">
    <property type="entry name" value="Ribosomal_Su5_D2-typ_SF"/>
</dbReference>
<gene>
    <name evidence="4" type="ORF">ABH15_03985</name>
</gene>
<feature type="domain" description="Lon proteolytic" evidence="3">
    <location>
        <begin position="110"/>
        <end position="244"/>
    </location>
</feature>
<evidence type="ECO:0000259" key="3">
    <source>
        <dbReference type="Pfam" id="PF05362"/>
    </source>
</evidence>
<evidence type="ECO:0000256" key="2">
    <source>
        <dbReference type="SAM" id="Coils"/>
    </source>
</evidence>
<dbReference type="GO" id="GO:0030163">
    <property type="term" value="P:protein catabolic process"/>
    <property type="evidence" value="ECO:0007669"/>
    <property type="project" value="InterPro"/>
</dbReference>
<dbReference type="GO" id="GO:0004252">
    <property type="term" value="F:serine-type endopeptidase activity"/>
    <property type="evidence" value="ECO:0007669"/>
    <property type="project" value="InterPro"/>
</dbReference>
<dbReference type="GO" id="GO:0012505">
    <property type="term" value="C:endomembrane system"/>
    <property type="evidence" value="ECO:0007669"/>
    <property type="project" value="UniProtKB-SubCell"/>
</dbReference>
<dbReference type="InterPro" id="IPR008269">
    <property type="entry name" value="Lon_proteolytic"/>
</dbReference>
<evidence type="ECO:0000313" key="5">
    <source>
        <dbReference type="Proteomes" id="UP000290932"/>
    </source>
</evidence>
<organism evidence="4 5">
    <name type="scientific">Methanoculleus taiwanensis</name>
    <dbReference type="NCBI Taxonomy" id="1550565"/>
    <lineage>
        <taxon>Archaea</taxon>
        <taxon>Methanobacteriati</taxon>
        <taxon>Methanobacteriota</taxon>
        <taxon>Stenosarchaea group</taxon>
        <taxon>Methanomicrobia</taxon>
        <taxon>Methanomicrobiales</taxon>
        <taxon>Methanomicrobiaceae</taxon>
        <taxon>Methanoculleus</taxon>
    </lineage>
</organism>
<dbReference type="SUPFAM" id="SSF54211">
    <property type="entry name" value="Ribosomal protein S5 domain 2-like"/>
    <property type="match status" value="1"/>
</dbReference>
<keyword evidence="2" id="KW-0175">Coiled coil</keyword>
<sequence>MRSRLLVIVLVVLLIANVYSAVIVPAAVDGDLRDLNSRIAVLEEENADLLARVSEYASQAVAPAAEPTPYLPPAAESLTGAATLQAPVVVEKVESVRNYPLVRQRVTEKGSLVDVSVEVVPGRGRVLVQTTPLMGVVFQDAGNTAVSVACEEAGVNLSGSDVIFSVMAESEVSAIDGPSAGALMTALLLSVLEKRPVNDSVTLTGTIDPFGNVGEISGVAEKAQAAHDAGKDLILLPRKNNRVVSYGDVTRSIGGVEFTLQHPEDIDARQYIENEIGIRVEYVDSIRDVMRYIA</sequence>
<dbReference type="InterPro" id="IPR027065">
    <property type="entry name" value="Lon_Prtase"/>
</dbReference>
<dbReference type="PRINTS" id="PR00830">
    <property type="entry name" value="ENDOLAPTASE"/>
</dbReference>
<dbReference type="Proteomes" id="UP000290932">
    <property type="component" value="Unassembled WGS sequence"/>
</dbReference>
<evidence type="ECO:0000256" key="1">
    <source>
        <dbReference type="ARBA" id="ARBA00004127"/>
    </source>
</evidence>